<dbReference type="AlphaFoldDB" id="A0A7R8WTG8"/>
<dbReference type="GO" id="GO:0009102">
    <property type="term" value="P:biotin biosynthetic process"/>
    <property type="evidence" value="ECO:0007669"/>
    <property type="project" value="InterPro"/>
</dbReference>
<keyword evidence="2" id="KW-0004">4Fe-4S</keyword>
<dbReference type="InterPro" id="IPR010722">
    <property type="entry name" value="BATS_dom"/>
</dbReference>
<dbReference type="OrthoDB" id="2414104at2759"/>
<evidence type="ECO:0000256" key="2">
    <source>
        <dbReference type="ARBA" id="ARBA00022485"/>
    </source>
</evidence>
<keyword evidence="3" id="KW-0949">S-adenosyl-L-methionine</keyword>
<evidence type="ECO:0000256" key="5">
    <source>
        <dbReference type="ARBA" id="ARBA00023004"/>
    </source>
</evidence>
<dbReference type="SMART" id="SM00876">
    <property type="entry name" value="BATS"/>
    <property type="match status" value="1"/>
</dbReference>
<dbReference type="PANTHER" id="PTHR22976">
    <property type="entry name" value="BIOTIN SYNTHASE"/>
    <property type="match status" value="1"/>
</dbReference>
<dbReference type="Gene3D" id="3.20.20.70">
    <property type="entry name" value="Aldolase class I"/>
    <property type="match status" value="1"/>
</dbReference>
<dbReference type="GO" id="GO:0004076">
    <property type="term" value="F:biotin synthase activity"/>
    <property type="evidence" value="ECO:0007669"/>
    <property type="project" value="InterPro"/>
</dbReference>
<accession>A0A7R8WTG8</accession>
<comment type="cofactor">
    <cofactor evidence="7">
        <name>[2Fe-2S] cluster</name>
        <dbReference type="ChEBI" id="CHEBI:190135"/>
    </cofactor>
</comment>
<dbReference type="InterPro" id="IPR013785">
    <property type="entry name" value="Aldolase_TIM"/>
</dbReference>
<dbReference type="Pfam" id="PF04055">
    <property type="entry name" value="Radical_SAM"/>
    <property type="match status" value="1"/>
</dbReference>
<dbReference type="GO" id="GO:0051539">
    <property type="term" value="F:4 iron, 4 sulfur cluster binding"/>
    <property type="evidence" value="ECO:0007669"/>
    <property type="project" value="UniProtKB-KW"/>
</dbReference>
<keyword evidence="5" id="KW-0408">Iron</keyword>
<evidence type="ECO:0000256" key="4">
    <source>
        <dbReference type="ARBA" id="ARBA00022723"/>
    </source>
</evidence>
<gene>
    <name evidence="8" type="ORF">CTOB1V02_LOCUS12800</name>
</gene>
<sequence>MEVAKLVDSILAGESINFQQAMELASGKHDQDLIRGADRLRNILHGNHFSLCSIVNAKSGRQLSSEQLQSFSSHFRDLSENTGLSLCASMGMLTREKACKLREYGVTRYHCNLEASKSYFPRVCTSHSWEEKVETICIAKEAGLDVCSGGIIGMGESMENRVELAFELRSLAISSVPVNILTPIANTPLADLQPLSFIEIMRTLALFRFILPHAVIRLAGGRSSLAERQYQLLDAGVNGAIVGNYLTTHGNALQDDLEAIAGKGFHVQG</sequence>
<evidence type="ECO:0000256" key="6">
    <source>
        <dbReference type="ARBA" id="ARBA00023014"/>
    </source>
</evidence>
<protein>
    <submittedName>
        <fullName evidence="8">Uncharacterized protein</fullName>
    </submittedName>
</protein>
<dbReference type="GO" id="GO:0046872">
    <property type="term" value="F:metal ion binding"/>
    <property type="evidence" value="ECO:0007669"/>
    <property type="project" value="UniProtKB-KW"/>
</dbReference>
<name>A0A7R8WTG8_9CRUS</name>
<dbReference type="SMART" id="SM00729">
    <property type="entry name" value="Elp3"/>
    <property type="match status" value="1"/>
</dbReference>
<evidence type="ECO:0000256" key="7">
    <source>
        <dbReference type="ARBA" id="ARBA00034078"/>
    </source>
</evidence>
<proteinExistence type="predicted"/>
<dbReference type="PANTHER" id="PTHR22976:SF2">
    <property type="entry name" value="BIOTIN SYNTHASE, MITOCHONDRIAL"/>
    <property type="match status" value="1"/>
</dbReference>
<dbReference type="InterPro" id="IPR002684">
    <property type="entry name" value="Biotin_synth/BioAB"/>
</dbReference>
<dbReference type="EMBL" id="OB670688">
    <property type="protein sequence ID" value="CAD7234984.1"/>
    <property type="molecule type" value="Genomic_DNA"/>
</dbReference>
<dbReference type="InterPro" id="IPR006638">
    <property type="entry name" value="Elp3/MiaA/NifB-like_rSAM"/>
</dbReference>
<evidence type="ECO:0000256" key="1">
    <source>
        <dbReference type="ARBA" id="ARBA00001966"/>
    </source>
</evidence>
<keyword evidence="6" id="KW-0411">Iron-sulfur</keyword>
<organism evidence="8">
    <name type="scientific">Cyprideis torosa</name>
    <dbReference type="NCBI Taxonomy" id="163714"/>
    <lineage>
        <taxon>Eukaryota</taxon>
        <taxon>Metazoa</taxon>
        <taxon>Ecdysozoa</taxon>
        <taxon>Arthropoda</taxon>
        <taxon>Crustacea</taxon>
        <taxon>Oligostraca</taxon>
        <taxon>Ostracoda</taxon>
        <taxon>Podocopa</taxon>
        <taxon>Podocopida</taxon>
        <taxon>Cytherocopina</taxon>
        <taxon>Cytheroidea</taxon>
        <taxon>Cytherideidae</taxon>
        <taxon>Cyprideis</taxon>
    </lineage>
</organism>
<dbReference type="InterPro" id="IPR007197">
    <property type="entry name" value="rSAM"/>
</dbReference>
<dbReference type="Pfam" id="PF06968">
    <property type="entry name" value="BATS"/>
    <property type="match status" value="1"/>
</dbReference>
<evidence type="ECO:0000256" key="3">
    <source>
        <dbReference type="ARBA" id="ARBA00022691"/>
    </source>
</evidence>
<dbReference type="SUPFAM" id="SSF102114">
    <property type="entry name" value="Radical SAM enzymes"/>
    <property type="match status" value="1"/>
</dbReference>
<dbReference type="PROSITE" id="PS51918">
    <property type="entry name" value="RADICAL_SAM"/>
    <property type="match status" value="1"/>
</dbReference>
<dbReference type="NCBIfam" id="TIGR00433">
    <property type="entry name" value="bioB"/>
    <property type="match status" value="1"/>
</dbReference>
<dbReference type="GO" id="GO:0051537">
    <property type="term" value="F:2 iron, 2 sulfur cluster binding"/>
    <property type="evidence" value="ECO:0007669"/>
    <property type="project" value="TreeGrafter"/>
</dbReference>
<reference evidence="8" key="1">
    <citation type="submission" date="2020-11" db="EMBL/GenBank/DDBJ databases">
        <authorList>
            <person name="Tran Van P."/>
        </authorList>
    </citation>
    <scope>NUCLEOTIDE SEQUENCE</scope>
</reference>
<comment type="cofactor">
    <cofactor evidence="1">
        <name>[4Fe-4S] cluster</name>
        <dbReference type="ChEBI" id="CHEBI:49883"/>
    </cofactor>
</comment>
<keyword evidence="4" id="KW-0479">Metal-binding</keyword>
<evidence type="ECO:0000313" key="8">
    <source>
        <dbReference type="EMBL" id="CAD7234984.1"/>
    </source>
</evidence>
<dbReference type="InterPro" id="IPR058240">
    <property type="entry name" value="rSAM_sf"/>
</dbReference>